<keyword evidence="2" id="KW-0695">RNA-directed DNA polymerase</keyword>
<dbReference type="Proteomes" id="UP000075243">
    <property type="component" value="Chromosome 1"/>
</dbReference>
<organism evidence="2 3">
    <name type="scientific">Cajanus cajan</name>
    <name type="common">Pigeon pea</name>
    <name type="synonym">Cajanus indicus</name>
    <dbReference type="NCBI Taxonomy" id="3821"/>
    <lineage>
        <taxon>Eukaryota</taxon>
        <taxon>Viridiplantae</taxon>
        <taxon>Streptophyta</taxon>
        <taxon>Embryophyta</taxon>
        <taxon>Tracheophyta</taxon>
        <taxon>Spermatophyta</taxon>
        <taxon>Magnoliopsida</taxon>
        <taxon>eudicotyledons</taxon>
        <taxon>Gunneridae</taxon>
        <taxon>Pentapetalae</taxon>
        <taxon>rosids</taxon>
        <taxon>fabids</taxon>
        <taxon>Fabales</taxon>
        <taxon>Fabaceae</taxon>
        <taxon>Papilionoideae</taxon>
        <taxon>50 kb inversion clade</taxon>
        <taxon>NPAAA clade</taxon>
        <taxon>indigoferoid/millettioid clade</taxon>
        <taxon>Phaseoleae</taxon>
        <taxon>Cajanus</taxon>
    </lineage>
</organism>
<dbReference type="InterPro" id="IPR043128">
    <property type="entry name" value="Rev_trsase/Diguanyl_cyclase"/>
</dbReference>
<dbReference type="InterPro" id="IPR041588">
    <property type="entry name" value="Integrase_H2C2"/>
</dbReference>
<keyword evidence="3" id="KW-1185">Reference proteome</keyword>
<dbReference type="Gene3D" id="3.10.10.10">
    <property type="entry name" value="HIV Type 1 Reverse Transcriptase, subunit A, domain 1"/>
    <property type="match status" value="1"/>
</dbReference>
<keyword evidence="2" id="KW-0548">Nucleotidyltransferase</keyword>
<protein>
    <submittedName>
        <fullName evidence="2">RNA-directed DNA polymerase isogeny</fullName>
    </submittedName>
</protein>
<evidence type="ECO:0000259" key="1">
    <source>
        <dbReference type="Pfam" id="PF17921"/>
    </source>
</evidence>
<evidence type="ECO:0000313" key="2">
    <source>
        <dbReference type="EMBL" id="KYP76073.1"/>
    </source>
</evidence>
<dbReference type="Gene3D" id="1.10.340.70">
    <property type="match status" value="1"/>
</dbReference>
<dbReference type="AlphaFoldDB" id="A0A151U9U6"/>
<dbReference type="SUPFAM" id="SSF56672">
    <property type="entry name" value="DNA/RNA polymerases"/>
    <property type="match status" value="1"/>
</dbReference>
<name>A0A151U9U6_CAJCA</name>
<gene>
    <name evidence="2" type="ORF">KK1_020295</name>
</gene>
<proteinExistence type="predicted"/>
<accession>A0A151U9U6</accession>
<feature type="domain" description="Integrase zinc-binding" evidence="1">
    <location>
        <begin position="294"/>
        <end position="334"/>
    </location>
</feature>
<dbReference type="PANTHER" id="PTHR24559:SF444">
    <property type="entry name" value="REVERSE TRANSCRIPTASE DOMAIN-CONTAINING PROTEIN"/>
    <property type="match status" value="1"/>
</dbReference>
<dbReference type="Pfam" id="PF08284">
    <property type="entry name" value="RVP_2"/>
    <property type="match status" value="1"/>
</dbReference>
<dbReference type="PANTHER" id="PTHR24559">
    <property type="entry name" value="TRANSPOSON TY3-I GAG-POL POLYPROTEIN"/>
    <property type="match status" value="1"/>
</dbReference>
<dbReference type="EMBL" id="CM003603">
    <property type="protein sequence ID" value="KYP76073.1"/>
    <property type="molecule type" value="Genomic_DNA"/>
</dbReference>
<dbReference type="Gene3D" id="3.30.70.270">
    <property type="match status" value="1"/>
</dbReference>
<dbReference type="InterPro" id="IPR043502">
    <property type="entry name" value="DNA/RNA_pol_sf"/>
</dbReference>
<dbReference type="Gramene" id="C.cajan_19714.t">
    <property type="protein sequence ID" value="C.cajan_19714.t"/>
    <property type="gene ID" value="C.cajan_19714"/>
</dbReference>
<dbReference type="InterPro" id="IPR053134">
    <property type="entry name" value="RNA-dir_DNA_polymerase"/>
</dbReference>
<sequence>MECPATQKVNLATFMLTSDTYFNKMIKLVNGLCLEVKTTINSQEMYHYVFFLQGKWSYKLKLTMSCLSYDLVVETPTNGPITTSIIYLKCLIFIFEEKFSVDLICLSLSQLDIILEMDLLSFNHVLLNCFKKSISFVESKSVVFLSANKIKLDGSMRLCVDYYQLNKVTINNRYPLHRINDLVDQLVGACVFSKIYLRLGYHQIRVNYHPGKANVMVDALSRKSLKVSTLMVKELSLLEEFRDFNWAFELILRSIRLGTLKVTNSLIDEIRESQKVDPFFLRLKDRLCVPYVRELKKMIYEEGHKSSLSIQPGATKMYQDLNKMFWWPKMKREIFKDNLTYETVPLRIKDNRMKQLRGEEIPLVKVVWGENIKESVM</sequence>
<evidence type="ECO:0000313" key="3">
    <source>
        <dbReference type="Proteomes" id="UP000075243"/>
    </source>
</evidence>
<dbReference type="STRING" id="3821.A0A151U9U6"/>
<dbReference type="GO" id="GO:0003964">
    <property type="term" value="F:RNA-directed DNA polymerase activity"/>
    <property type="evidence" value="ECO:0007669"/>
    <property type="project" value="UniProtKB-KW"/>
</dbReference>
<keyword evidence="2" id="KW-0808">Transferase</keyword>
<reference evidence="2 3" key="1">
    <citation type="journal article" date="2012" name="Nat. Biotechnol.">
        <title>Draft genome sequence of pigeonpea (Cajanus cajan), an orphan legume crop of resource-poor farmers.</title>
        <authorList>
            <person name="Varshney R.K."/>
            <person name="Chen W."/>
            <person name="Li Y."/>
            <person name="Bharti A.K."/>
            <person name="Saxena R.K."/>
            <person name="Schlueter J.A."/>
            <person name="Donoghue M.T."/>
            <person name="Azam S."/>
            <person name="Fan G."/>
            <person name="Whaley A.M."/>
            <person name="Farmer A.D."/>
            <person name="Sheridan J."/>
            <person name="Iwata A."/>
            <person name="Tuteja R."/>
            <person name="Penmetsa R.V."/>
            <person name="Wu W."/>
            <person name="Upadhyaya H.D."/>
            <person name="Yang S.P."/>
            <person name="Shah T."/>
            <person name="Saxena K.B."/>
            <person name="Michael T."/>
            <person name="McCombie W.R."/>
            <person name="Yang B."/>
            <person name="Zhang G."/>
            <person name="Yang H."/>
            <person name="Wang J."/>
            <person name="Spillane C."/>
            <person name="Cook D.R."/>
            <person name="May G.D."/>
            <person name="Xu X."/>
            <person name="Jackson S.A."/>
        </authorList>
    </citation>
    <scope>NUCLEOTIDE SEQUENCE [LARGE SCALE GENOMIC DNA]</scope>
    <source>
        <strain evidence="3">cv. Asha</strain>
    </source>
</reference>
<dbReference type="Pfam" id="PF17921">
    <property type="entry name" value="Integrase_H2C2"/>
    <property type="match status" value="1"/>
</dbReference>